<dbReference type="PROSITE" id="PS50088">
    <property type="entry name" value="ANK_REPEAT"/>
    <property type="match status" value="1"/>
</dbReference>
<dbReference type="InterPro" id="IPR051616">
    <property type="entry name" value="Cul2-RING_E3_ligase_SR"/>
</dbReference>
<dbReference type="Proteomes" id="UP000316313">
    <property type="component" value="Chromosome"/>
</dbReference>
<keyword evidence="4" id="KW-1185">Reference proteome</keyword>
<feature type="repeat" description="ANK" evidence="1">
    <location>
        <begin position="84"/>
        <end position="116"/>
    </location>
</feature>
<evidence type="ECO:0000256" key="1">
    <source>
        <dbReference type="PROSITE-ProRule" id="PRU00023"/>
    </source>
</evidence>
<dbReference type="Gene3D" id="1.25.40.20">
    <property type="entry name" value="Ankyrin repeat-containing domain"/>
    <property type="match status" value="1"/>
</dbReference>
<sequence>MPKIIQKFFLFSASTVFAFALPQQTWATNTNSDAGFWPGKHDYLHVFPEGNARDFATAVWNGDIDGALLKAKSLPKGVNTVGGNCHTALEIAAYRHDLNMAKALVKAGANPNGEPHCSPLVMAMHDGETNGFSEFATFLVKSGAQVDSKYQNHRAIDSATIHGDQKVIRTLIDLHTNINEPSSKLINDYPILTMAQMGYWTSVEYAIQHGANIWVTGQFGDTVGSEALSNLNPDQFNKAYIYTDASPEKMEQEHQALLRVIQYLKESHYPWPSPSPEAIKKMVKEGKWPPKETK</sequence>
<dbReference type="PANTHER" id="PTHR46224">
    <property type="entry name" value="ANKYRIN REPEAT FAMILY PROTEIN"/>
    <property type="match status" value="1"/>
</dbReference>
<dbReference type="AlphaFoldDB" id="A0A4Y6UHP6"/>
<evidence type="ECO:0000313" key="3">
    <source>
        <dbReference type="EMBL" id="QDH16340.1"/>
    </source>
</evidence>
<dbReference type="Pfam" id="PF12796">
    <property type="entry name" value="Ank_2"/>
    <property type="match status" value="1"/>
</dbReference>
<dbReference type="SUPFAM" id="SSF48403">
    <property type="entry name" value="Ankyrin repeat"/>
    <property type="match status" value="1"/>
</dbReference>
<dbReference type="KEGG" id="ssam:E3D00_01170"/>
<organism evidence="3 4">
    <name type="scientific">Swingsia samuiensis</name>
    <dbReference type="NCBI Taxonomy" id="1293412"/>
    <lineage>
        <taxon>Bacteria</taxon>
        <taxon>Pseudomonadati</taxon>
        <taxon>Pseudomonadota</taxon>
        <taxon>Alphaproteobacteria</taxon>
        <taxon>Acetobacterales</taxon>
        <taxon>Acetobacteraceae</taxon>
        <taxon>Swingsia</taxon>
    </lineage>
</organism>
<reference evidence="3 4" key="1">
    <citation type="submission" date="2019-03" db="EMBL/GenBank/DDBJ databases">
        <title>The complete genome sequence of Swingsia samuiensis NBRC107927(T).</title>
        <authorList>
            <person name="Chua K.-O."/>
            <person name="Chan K.-G."/>
            <person name="See-Too W.-S."/>
        </authorList>
    </citation>
    <scope>NUCLEOTIDE SEQUENCE [LARGE SCALE GENOMIC DNA]</scope>
    <source>
        <strain evidence="3 4">AH83</strain>
    </source>
</reference>
<dbReference type="InterPro" id="IPR036770">
    <property type="entry name" value="Ankyrin_rpt-contain_sf"/>
</dbReference>
<dbReference type="OrthoDB" id="7557978at2"/>
<proteinExistence type="predicted"/>
<feature type="signal peptide" evidence="2">
    <location>
        <begin position="1"/>
        <end position="18"/>
    </location>
</feature>
<dbReference type="EMBL" id="CP038141">
    <property type="protein sequence ID" value="QDH16340.1"/>
    <property type="molecule type" value="Genomic_DNA"/>
</dbReference>
<protein>
    <submittedName>
        <fullName evidence="3">Ankyrin repeat domain-containing protein</fullName>
    </submittedName>
</protein>
<dbReference type="PANTHER" id="PTHR46224:SF64">
    <property type="entry name" value="IQ MOTIF AND ANKYRIN REPEAT DOMAIN-CONTAINING PROTEIN 1"/>
    <property type="match status" value="1"/>
</dbReference>
<feature type="chain" id="PRO_5021453674" evidence="2">
    <location>
        <begin position="19"/>
        <end position="294"/>
    </location>
</feature>
<evidence type="ECO:0000313" key="4">
    <source>
        <dbReference type="Proteomes" id="UP000316313"/>
    </source>
</evidence>
<dbReference type="InterPro" id="IPR002110">
    <property type="entry name" value="Ankyrin_rpt"/>
</dbReference>
<dbReference type="RefSeq" id="WP_141459214.1">
    <property type="nucleotide sequence ID" value="NZ_CP038141.1"/>
</dbReference>
<name>A0A4Y6UHP6_9PROT</name>
<dbReference type="SMART" id="SM00248">
    <property type="entry name" value="ANK"/>
    <property type="match status" value="3"/>
</dbReference>
<keyword evidence="1" id="KW-0040">ANK repeat</keyword>
<evidence type="ECO:0000256" key="2">
    <source>
        <dbReference type="SAM" id="SignalP"/>
    </source>
</evidence>
<keyword evidence="2" id="KW-0732">Signal</keyword>
<accession>A0A4Y6UHP6</accession>
<gene>
    <name evidence="3" type="ORF">E3D00_01170</name>
</gene>